<reference evidence="8 9" key="1">
    <citation type="submission" date="2023-11" db="EMBL/GenBank/DDBJ databases">
        <title>Lentzea sokolovensis, sp. nov., Lentzea kristufkii, sp. nov., and Lentzea miocenensis, sp. nov., rare actinobacteria from Sokolov Coal Basin, Miocene lacustrine sediment, Czech Republic.</title>
        <authorList>
            <person name="Lara A."/>
            <person name="Kotroba L."/>
            <person name="Nouioui I."/>
            <person name="Neumann-Schaal M."/>
            <person name="Mast Y."/>
            <person name="Chronakova A."/>
        </authorList>
    </citation>
    <scope>NUCLEOTIDE SEQUENCE [LARGE SCALE GENOMIC DNA]</scope>
    <source>
        <strain evidence="8 9">BCCO 10_0856</strain>
    </source>
</reference>
<dbReference type="SUPFAM" id="SSF88946">
    <property type="entry name" value="Sigma2 domain of RNA polymerase sigma factors"/>
    <property type="match status" value="1"/>
</dbReference>
<name>A0ABU4TBX1_9PSEU</name>
<dbReference type="NCBIfam" id="TIGR02937">
    <property type="entry name" value="sigma70-ECF"/>
    <property type="match status" value="1"/>
</dbReference>
<dbReference type="InterPro" id="IPR013249">
    <property type="entry name" value="RNA_pol_sigma70_r4_t2"/>
</dbReference>
<keyword evidence="5" id="KW-0804">Transcription</keyword>
<keyword evidence="9" id="KW-1185">Reference proteome</keyword>
<dbReference type="InterPro" id="IPR007627">
    <property type="entry name" value="RNA_pol_sigma70_r2"/>
</dbReference>
<evidence type="ECO:0000256" key="4">
    <source>
        <dbReference type="ARBA" id="ARBA00023125"/>
    </source>
</evidence>
<dbReference type="SUPFAM" id="SSF88659">
    <property type="entry name" value="Sigma3 and sigma4 domains of RNA polymerase sigma factors"/>
    <property type="match status" value="1"/>
</dbReference>
<gene>
    <name evidence="8" type="ORF">SK803_34805</name>
</gene>
<dbReference type="Pfam" id="PF08281">
    <property type="entry name" value="Sigma70_r4_2"/>
    <property type="match status" value="1"/>
</dbReference>
<comment type="similarity">
    <text evidence="1">Belongs to the sigma-70 factor family. ECF subfamily.</text>
</comment>
<keyword evidence="3" id="KW-0731">Sigma factor</keyword>
<feature type="domain" description="RNA polymerase sigma factor 70 region 4 type 2" evidence="7">
    <location>
        <begin position="98"/>
        <end position="151"/>
    </location>
</feature>
<dbReference type="CDD" id="cd06171">
    <property type="entry name" value="Sigma70_r4"/>
    <property type="match status" value="1"/>
</dbReference>
<dbReference type="Gene3D" id="1.10.1740.10">
    <property type="match status" value="1"/>
</dbReference>
<reference evidence="8 9" key="2">
    <citation type="submission" date="2023-11" db="EMBL/GenBank/DDBJ databases">
        <authorList>
            <person name="Lara A.C."/>
            <person name="Chronakova A."/>
        </authorList>
    </citation>
    <scope>NUCLEOTIDE SEQUENCE [LARGE SCALE GENOMIC DNA]</scope>
    <source>
        <strain evidence="8 9">BCCO 10_0856</strain>
    </source>
</reference>
<keyword evidence="2" id="KW-0805">Transcription regulation</keyword>
<keyword evidence="4" id="KW-0238">DNA-binding</keyword>
<dbReference type="InterPro" id="IPR039425">
    <property type="entry name" value="RNA_pol_sigma-70-like"/>
</dbReference>
<proteinExistence type="inferred from homology"/>
<dbReference type="NCBIfam" id="TIGR02983">
    <property type="entry name" value="SigE-fam_strep"/>
    <property type="match status" value="1"/>
</dbReference>
<dbReference type="Gene3D" id="1.10.10.10">
    <property type="entry name" value="Winged helix-like DNA-binding domain superfamily/Winged helix DNA-binding domain"/>
    <property type="match status" value="1"/>
</dbReference>
<sequence length="165" mass="18877">MRSPEGFEEFVAVASPRLLRTAFLLTRDPGHAEDLLQTALARAWRAWHRVDGDPEPYVRRIIVTTHATWWRRRWRGEEPTGELPEPPGQSPHDAVGEREWLWQALGRLPRKQRTVLVLRFYEDLTEAQVAALLGCSVGTVKSQASKALAKLRLDDTITTFEGVRR</sequence>
<evidence type="ECO:0000313" key="9">
    <source>
        <dbReference type="Proteomes" id="UP001285521"/>
    </source>
</evidence>
<dbReference type="InterPro" id="IPR014325">
    <property type="entry name" value="RNA_pol_sigma-E_actinobac"/>
</dbReference>
<comment type="caution">
    <text evidence="8">The sequence shown here is derived from an EMBL/GenBank/DDBJ whole genome shotgun (WGS) entry which is preliminary data.</text>
</comment>
<dbReference type="InterPro" id="IPR013324">
    <property type="entry name" value="RNA_pol_sigma_r3/r4-like"/>
</dbReference>
<accession>A0ABU4TBX1</accession>
<dbReference type="Pfam" id="PF04542">
    <property type="entry name" value="Sigma70_r2"/>
    <property type="match status" value="1"/>
</dbReference>
<dbReference type="PANTHER" id="PTHR43133">
    <property type="entry name" value="RNA POLYMERASE ECF-TYPE SIGMA FACTO"/>
    <property type="match status" value="1"/>
</dbReference>
<dbReference type="InterPro" id="IPR036388">
    <property type="entry name" value="WH-like_DNA-bd_sf"/>
</dbReference>
<evidence type="ECO:0000256" key="3">
    <source>
        <dbReference type="ARBA" id="ARBA00023082"/>
    </source>
</evidence>
<evidence type="ECO:0000313" key="8">
    <source>
        <dbReference type="EMBL" id="MDX8035408.1"/>
    </source>
</evidence>
<dbReference type="InterPro" id="IPR014284">
    <property type="entry name" value="RNA_pol_sigma-70_dom"/>
</dbReference>
<dbReference type="PANTHER" id="PTHR43133:SF50">
    <property type="entry name" value="ECF RNA POLYMERASE SIGMA FACTOR SIGM"/>
    <property type="match status" value="1"/>
</dbReference>
<evidence type="ECO:0000256" key="5">
    <source>
        <dbReference type="ARBA" id="ARBA00023163"/>
    </source>
</evidence>
<feature type="domain" description="RNA polymerase sigma-70 region 2" evidence="6">
    <location>
        <begin position="15"/>
        <end position="75"/>
    </location>
</feature>
<evidence type="ECO:0000256" key="2">
    <source>
        <dbReference type="ARBA" id="ARBA00023015"/>
    </source>
</evidence>
<dbReference type="Proteomes" id="UP001285521">
    <property type="component" value="Unassembled WGS sequence"/>
</dbReference>
<dbReference type="EMBL" id="JAXAVW010000034">
    <property type="protein sequence ID" value="MDX8035408.1"/>
    <property type="molecule type" value="Genomic_DNA"/>
</dbReference>
<organism evidence="8 9">
    <name type="scientific">Lentzea miocenica</name>
    <dbReference type="NCBI Taxonomy" id="3095431"/>
    <lineage>
        <taxon>Bacteria</taxon>
        <taxon>Bacillati</taxon>
        <taxon>Actinomycetota</taxon>
        <taxon>Actinomycetes</taxon>
        <taxon>Pseudonocardiales</taxon>
        <taxon>Pseudonocardiaceae</taxon>
        <taxon>Lentzea</taxon>
    </lineage>
</organism>
<evidence type="ECO:0000259" key="6">
    <source>
        <dbReference type="Pfam" id="PF04542"/>
    </source>
</evidence>
<evidence type="ECO:0000256" key="1">
    <source>
        <dbReference type="ARBA" id="ARBA00010641"/>
    </source>
</evidence>
<protein>
    <submittedName>
        <fullName evidence="8">SigE family RNA polymerase sigma factor</fullName>
    </submittedName>
</protein>
<dbReference type="RefSeq" id="WP_319970432.1">
    <property type="nucleotide sequence ID" value="NZ_JAXAVW010000034.1"/>
</dbReference>
<dbReference type="InterPro" id="IPR013325">
    <property type="entry name" value="RNA_pol_sigma_r2"/>
</dbReference>
<evidence type="ECO:0000259" key="7">
    <source>
        <dbReference type="Pfam" id="PF08281"/>
    </source>
</evidence>